<dbReference type="SUPFAM" id="SSF53720">
    <property type="entry name" value="ALDH-like"/>
    <property type="match status" value="1"/>
</dbReference>
<dbReference type="InterPro" id="IPR016161">
    <property type="entry name" value="Ald_DH/histidinol_DH"/>
</dbReference>
<comment type="caution">
    <text evidence="6">The sequence shown here is derived from an EMBL/GenBank/DDBJ whole genome shotgun (WGS) entry which is preliminary data.</text>
</comment>
<dbReference type="Pfam" id="PF00171">
    <property type="entry name" value="Aldedh"/>
    <property type="match status" value="1"/>
</dbReference>
<evidence type="ECO:0000259" key="5">
    <source>
        <dbReference type="Pfam" id="PF00171"/>
    </source>
</evidence>
<feature type="active site" evidence="3">
    <location>
        <position position="236"/>
    </location>
</feature>
<name>A0A556AZF4_9BURK</name>
<dbReference type="PROSITE" id="PS00687">
    <property type="entry name" value="ALDEHYDE_DEHYDR_GLU"/>
    <property type="match status" value="1"/>
</dbReference>
<dbReference type="InterPro" id="IPR016163">
    <property type="entry name" value="Ald_DH_C"/>
</dbReference>
<dbReference type="RefSeq" id="WP_143946636.1">
    <property type="nucleotide sequence ID" value="NZ_BAABMB010000004.1"/>
</dbReference>
<dbReference type="Gene3D" id="3.40.605.10">
    <property type="entry name" value="Aldehyde Dehydrogenase, Chain A, domain 1"/>
    <property type="match status" value="1"/>
</dbReference>
<accession>A0A556AZF4</accession>
<dbReference type="InterPro" id="IPR029510">
    <property type="entry name" value="Ald_DH_CS_GLU"/>
</dbReference>
<dbReference type="GO" id="GO:0016620">
    <property type="term" value="F:oxidoreductase activity, acting on the aldehyde or oxo group of donors, NAD or NADP as acceptor"/>
    <property type="evidence" value="ECO:0007669"/>
    <property type="project" value="InterPro"/>
</dbReference>
<evidence type="ECO:0000256" key="1">
    <source>
        <dbReference type="ARBA" id="ARBA00009986"/>
    </source>
</evidence>
<sequence>MSHSATHTIPVRNPRTGQYDYEIVPPAPDELSSLCAGLRAAQAHWEDIGPQARAAVMLRWADALQERGDALIAAESADTGRFRLSREIVDITIAGVRDWARRAPALLAGAARSGQSSIWPNVSFESQLRPYTLVGAISPWNHPLFLSTVDAIPALLAGCAVIVKCSEIAPRFSDPVMDAVRAVPELAQVFALIQGGAQTGSQLIEEVDMLCFTGSVPTGRKIAEHCARRFIPVFLELGGKDAAIVTASADLERACQAVLRGGVFATGQICHAIERVYVQRDIYEPFVERLAEAASRLTLSYPDASRGHIGPFIMERQAAIVDQQIDDALARGARILTGGKSERHGGGVYMRPTVMVDVTHDMAIMVEETFGPVIPVMPYDDEEDAVRMANLSHFGLSGAVIAGSQEEARRIGMRLDAGGISLQDTTLTMAITRDAEKSSFRLSGMGESRMGPSAIMRYFRRKVLMTNTTQPAEMLSIHEDPPAH</sequence>
<evidence type="ECO:0000256" key="3">
    <source>
        <dbReference type="PROSITE-ProRule" id="PRU10007"/>
    </source>
</evidence>
<dbReference type="InterPro" id="IPR016162">
    <property type="entry name" value="Ald_DH_N"/>
</dbReference>
<dbReference type="PANTHER" id="PTHR42804:SF1">
    <property type="entry name" value="ALDEHYDE DEHYDROGENASE-RELATED"/>
    <property type="match status" value="1"/>
</dbReference>
<dbReference type="Proteomes" id="UP000318405">
    <property type="component" value="Unassembled WGS sequence"/>
</dbReference>
<keyword evidence="2 4" id="KW-0560">Oxidoreductase</keyword>
<reference evidence="6 7" key="1">
    <citation type="submission" date="2019-07" db="EMBL/GenBank/DDBJ databases">
        <title>Qingshengfaniella alkalisoli gen. nov., sp. nov., isolated from saline soil.</title>
        <authorList>
            <person name="Xu L."/>
            <person name="Huang X.-X."/>
            <person name="Sun J.-Q."/>
        </authorList>
    </citation>
    <scope>NUCLEOTIDE SEQUENCE [LARGE SCALE GENOMIC DNA]</scope>
    <source>
        <strain evidence="6 7">DSM 27279</strain>
    </source>
</reference>
<dbReference type="OrthoDB" id="9812625at2"/>
<protein>
    <submittedName>
        <fullName evidence="6">Aldehyde dehydrogenase family protein</fullName>
    </submittedName>
</protein>
<dbReference type="EMBL" id="VLTJ01000005">
    <property type="protein sequence ID" value="TSH98321.1"/>
    <property type="molecule type" value="Genomic_DNA"/>
</dbReference>
<dbReference type="AlphaFoldDB" id="A0A556AZF4"/>
<dbReference type="InterPro" id="IPR015590">
    <property type="entry name" value="Aldehyde_DH_dom"/>
</dbReference>
<dbReference type="Gene3D" id="3.40.309.10">
    <property type="entry name" value="Aldehyde Dehydrogenase, Chain A, domain 2"/>
    <property type="match status" value="1"/>
</dbReference>
<dbReference type="PANTHER" id="PTHR42804">
    <property type="entry name" value="ALDEHYDE DEHYDROGENASE"/>
    <property type="match status" value="1"/>
</dbReference>
<comment type="similarity">
    <text evidence="1 4">Belongs to the aldehyde dehydrogenase family.</text>
</comment>
<evidence type="ECO:0000256" key="4">
    <source>
        <dbReference type="RuleBase" id="RU003345"/>
    </source>
</evidence>
<evidence type="ECO:0000256" key="2">
    <source>
        <dbReference type="ARBA" id="ARBA00023002"/>
    </source>
</evidence>
<proteinExistence type="inferred from homology"/>
<organism evidence="6 7">
    <name type="scientific">Verticiella sediminum</name>
    <dbReference type="NCBI Taxonomy" id="1247510"/>
    <lineage>
        <taxon>Bacteria</taxon>
        <taxon>Pseudomonadati</taxon>
        <taxon>Pseudomonadota</taxon>
        <taxon>Betaproteobacteria</taxon>
        <taxon>Burkholderiales</taxon>
        <taxon>Alcaligenaceae</taxon>
        <taxon>Verticiella</taxon>
    </lineage>
</organism>
<evidence type="ECO:0000313" key="7">
    <source>
        <dbReference type="Proteomes" id="UP000318405"/>
    </source>
</evidence>
<gene>
    <name evidence="6" type="ORF">FOZ76_02930</name>
</gene>
<feature type="domain" description="Aldehyde dehydrogenase" evidence="5">
    <location>
        <begin position="5"/>
        <end position="462"/>
    </location>
</feature>
<keyword evidence="7" id="KW-1185">Reference proteome</keyword>
<evidence type="ECO:0000313" key="6">
    <source>
        <dbReference type="EMBL" id="TSH98321.1"/>
    </source>
</evidence>